<keyword evidence="6" id="KW-0539">Nucleus</keyword>
<accession>A0ABR2WHW4</accession>
<proteinExistence type="inferred from homology"/>
<keyword evidence="4" id="KW-0747">Spliceosome</keyword>
<evidence type="ECO:0000313" key="9">
    <source>
        <dbReference type="Proteomes" id="UP001479436"/>
    </source>
</evidence>
<evidence type="ECO:0000256" key="7">
    <source>
        <dbReference type="SAM" id="Coils"/>
    </source>
</evidence>
<evidence type="ECO:0000256" key="5">
    <source>
        <dbReference type="ARBA" id="ARBA00023187"/>
    </source>
</evidence>
<organism evidence="8 9">
    <name type="scientific">Basidiobolus ranarum</name>
    <dbReference type="NCBI Taxonomy" id="34480"/>
    <lineage>
        <taxon>Eukaryota</taxon>
        <taxon>Fungi</taxon>
        <taxon>Fungi incertae sedis</taxon>
        <taxon>Zoopagomycota</taxon>
        <taxon>Entomophthoromycotina</taxon>
        <taxon>Basidiobolomycetes</taxon>
        <taxon>Basidiobolales</taxon>
        <taxon>Basidiobolaceae</taxon>
        <taxon>Basidiobolus</taxon>
    </lineage>
</organism>
<keyword evidence="3" id="KW-0507">mRNA processing</keyword>
<keyword evidence="5" id="KW-0508">mRNA splicing</keyword>
<feature type="coiled-coil region" evidence="7">
    <location>
        <begin position="141"/>
        <end position="217"/>
    </location>
</feature>
<dbReference type="InterPro" id="IPR008409">
    <property type="entry name" value="SPF27"/>
</dbReference>
<dbReference type="PANTHER" id="PTHR13296">
    <property type="entry name" value="BCAS2 PROTEIN"/>
    <property type="match status" value="1"/>
</dbReference>
<comment type="similarity">
    <text evidence="2">Belongs to the SPF27 family.</text>
</comment>
<dbReference type="PANTHER" id="PTHR13296:SF0">
    <property type="entry name" value="PRE-MRNA-SPLICING FACTOR SPF27"/>
    <property type="match status" value="1"/>
</dbReference>
<keyword evidence="9" id="KW-1185">Reference proteome</keyword>
<protein>
    <recommendedName>
        <fullName evidence="10">Pre-mRNA-splicing factor SPF27</fullName>
    </recommendedName>
</protein>
<dbReference type="Proteomes" id="UP001479436">
    <property type="component" value="Unassembled WGS sequence"/>
</dbReference>
<reference evidence="8 9" key="1">
    <citation type="submission" date="2023-04" db="EMBL/GenBank/DDBJ databases">
        <title>Genome of Basidiobolus ranarum AG-B5.</title>
        <authorList>
            <person name="Stajich J.E."/>
            <person name="Carter-House D."/>
            <person name="Gryganskyi A."/>
        </authorList>
    </citation>
    <scope>NUCLEOTIDE SEQUENCE [LARGE SCALE GENOMIC DNA]</scope>
    <source>
        <strain evidence="8 9">AG-B5</strain>
    </source>
</reference>
<sequence length="219" mass="25610">MSNIDTTGVIDSLPYIDRELEYEGMRAQVDRMIELEMAKTKKRDLPQFPSRIELFQEDPLLNFELKRVSKGKASQPIDSARYQLEDPSEEESNNFEAWEKAAHNSQAQLEHQNLRLCNLELLQKFGGNAWRVHNFQLEYMIKQVEGEIAEKKKEIIDLNKERKFEQNDAGEALQRLETKWTELLGQTLQIEMACSTLESELKQLKQHEEQLKQKLGESN</sequence>
<dbReference type="Pfam" id="PF05700">
    <property type="entry name" value="BCAS2"/>
    <property type="match status" value="1"/>
</dbReference>
<evidence type="ECO:0000256" key="6">
    <source>
        <dbReference type="ARBA" id="ARBA00023242"/>
    </source>
</evidence>
<evidence type="ECO:0000256" key="4">
    <source>
        <dbReference type="ARBA" id="ARBA00022728"/>
    </source>
</evidence>
<evidence type="ECO:0000256" key="1">
    <source>
        <dbReference type="ARBA" id="ARBA00004123"/>
    </source>
</evidence>
<name>A0ABR2WHW4_9FUNG</name>
<dbReference type="EMBL" id="JASJQH010001594">
    <property type="protein sequence ID" value="KAK9761066.1"/>
    <property type="molecule type" value="Genomic_DNA"/>
</dbReference>
<evidence type="ECO:0000313" key="8">
    <source>
        <dbReference type="EMBL" id="KAK9761066.1"/>
    </source>
</evidence>
<evidence type="ECO:0008006" key="10">
    <source>
        <dbReference type="Google" id="ProtNLM"/>
    </source>
</evidence>
<gene>
    <name evidence="8" type="ORF">K7432_014334</name>
</gene>
<evidence type="ECO:0000256" key="2">
    <source>
        <dbReference type="ARBA" id="ARBA00010788"/>
    </source>
</evidence>
<keyword evidence="7" id="KW-0175">Coiled coil</keyword>
<comment type="caution">
    <text evidence="8">The sequence shown here is derived from an EMBL/GenBank/DDBJ whole genome shotgun (WGS) entry which is preliminary data.</text>
</comment>
<comment type="subcellular location">
    <subcellularLocation>
        <location evidence="1">Nucleus</location>
    </subcellularLocation>
</comment>
<evidence type="ECO:0000256" key="3">
    <source>
        <dbReference type="ARBA" id="ARBA00022664"/>
    </source>
</evidence>